<sequence length="393" mass="44678">MWYRDSVMYLFVSDGVYKTTENPHSSLFKTRVWTLVDADGDNIFPPSLAQHGIKYLHIFTTSPKWGRWKSLTKTTSCAIAIMNPWTRGEISAAAPIHGLAASSPAIDEMYSRFGPTPRICFELSKMQSLLNWHRRRSEIAIAKLSSRTLREMVNGALELNFDDVSHTIVLVKRRGNDLSQSLIIVEPITLVVEMALRNQLRRETQAERLALYRSLANVEDSRRLAGVVYESLAQEKLQQQNPIELHLFPMIKKRPQGSGKGKKLPRWYSNHGDGVDPSSVQSINIRRTDNDVFSSMPDPIKDNIYYVPESPNQVAFDSFIMDDKKLFIFQFTIASFHEIKTGILTSFSQDSLPPKKDWYFVFAVPPTLSEISCPEKGFLEGVKLYSAVVDPEL</sequence>
<gene>
    <name evidence="1" type="ORF">DFH94DRAFT_764261</name>
</gene>
<name>A0A9P5JZG7_9AGAM</name>
<dbReference type="PANTHER" id="PTHR33129">
    <property type="entry name" value="PROTEIN KINASE DOMAIN-CONTAINING PROTEIN-RELATED"/>
    <property type="match status" value="1"/>
</dbReference>
<keyword evidence="2" id="KW-1185">Reference proteome</keyword>
<dbReference type="AlphaFoldDB" id="A0A9P5JZG7"/>
<reference evidence="1" key="2">
    <citation type="journal article" date="2020" name="Nat. Commun.">
        <title>Large-scale genome sequencing of mycorrhizal fungi provides insights into the early evolution of symbiotic traits.</title>
        <authorList>
            <person name="Miyauchi S."/>
            <person name="Kiss E."/>
            <person name="Kuo A."/>
            <person name="Drula E."/>
            <person name="Kohler A."/>
            <person name="Sanchez-Garcia M."/>
            <person name="Morin E."/>
            <person name="Andreopoulos B."/>
            <person name="Barry K.W."/>
            <person name="Bonito G."/>
            <person name="Buee M."/>
            <person name="Carver A."/>
            <person name="Chen C."/>
            <person name="Cichocki N."/>
            <person name="Clum A."/>
            <person name="Culley D."/>
            <person name="Crous P.W."/>
            <person name="Fauchery L."/>
            <person name="Girlanda M."/>
            <person name="Hayes R.D."/>
            <person name="Keri Z."/>
            <person name="LaButti K."/>
            <person name="Lipzen A."/>
            <person name="Lombard V."/>
            <person name="Magnuson J."/>
            <person name="Maillard F."/>
            <person name="Murat C."/>
            <person name="Nolan M."/>
            <person name="Ohm R.A."/>
            <person name="Pangilinan J."/>
            <person name="Pereira M.F."/>
            <person name="Perotto S."/>
            <person name="Peter M."/>
            <person name="Pfister S."/>
            <person name="Riley R."/>
            <person name="Sitrit Y."/>
            <person name="Stielow J.B."/>
            <person name="Szollosi G."/>
            <person name="Zifcakova L."/>
            <person name="Stursova M."/>
            <person name="Spatafora J.W."/>
            <person name="Tedersoo L."/>
            <person name="Vaario L.M."/>
            <person name="Yamada A."/>
            <person name="Yan M."/>
            <person name="Wang P."/>
            <person name="Xu J."/>
            <person name="Bruns T."/>
            <person name="Baldrian P."/>
            <person name="Vilgalys R."/>
            <person name="Dunand C."/>
            <person name="Henrissat B."/>
            <person name="Grigoriev I.V."/>
            <person name="Hibbett D."/>
            <person name="Nagy L.G."/>
            <person name="Martin F.M."/>
        </authorList>
    </citation>
    <scope>NUCLEOTIDE SEQUENCE</scope>
    <source>
        <strain evidence="1">Prilba</strain>
    </source>
</reference>
<protein>
    <submittedName>
        <fullName evidence="1">Uncharacterized protein</fullName>
    </submittedName>
</protein>
<proteinExistence type="predicted"/>
<evidence type="ECO:0000313" key="2">
    <source>
        <dbReference type="Proteomes" id="UP000759537"/>
    </source>
</evidence>
<dbReference type="EMBL" id="WHVB01000018">
    <property type="protein sequence ID" value="KAF8473741.1"/>
    <property type="molecule type" value="Genomic_DNA"/>
</dbReference>
<comment type="caution">
    <text evidence="1">The sequence shown here is derived from an EMBL/GenBank/DDBJ whole genome shotgun (WGS) entry which is preliminary data.</text>
</comment>
<dbReference type="PANTHER" id="PTHR33129:SF1">
    <property type="entry name" value="ATP-BINDING PROTEIN"/>
    <property type="match status" value="1"/>
</dbReference>
<accession>A0A9P5JZG7</accession>
<dbReference type="Proteomes" id="UP000759537">
    <property type="component" value="Unassembled WGS sequence"/>
</dbReference>
<reference evidence="1" key="1">
    <citation type="submission" date="2019-10" db="EMBL/GenBank/DDBJ databases">
        <authorList>
            <consortium name="DOE Joint Genome Institute"/>
            <person name="Kuo A."/>
            <person name="Miyauchi S."/>
            <person name="Kiss E."/>
            <person name="Drula E."/>
            <person name="Kohler A."/>
            <person name="Sanchez-Garcia M."/>
            <person name="Andreopoulos B."/>
            <person name="Barry K.W."/>
            <person name="Bonito G."/>
            <person name="Buee M."/>
            <person name="Carver A."/>
            <person name="Chen C."/>
            <person name="Cichocki N."/>
            <person name="Clum A."/>
            <person name="Culley D."/>
            <person name="Crous P.W."/>
            <person name="Fauchery L."/>
            <person name="Girlanda M."/>
            <person name="Hayes R."/>
            <person name="Keri Z."/>
            <person name="LaButti K."/>
            <person name="Lipzen A."/>
            <person name="Lombard V."/>
            <person name="Magnuson J."/>
            <person name="Maillard F."/>
            <person name="Morin E."/>
            <person name="Murat C."/>
            <person name="Nolan M."/>
            <person name="Ohm R."/>
            <person name="Pangilinan J."/>
            <person name="Pereira M."/>
            <person name="Perotto S."/>
            <person name="Peter M."/>
            <person name="Riley R."/>
            <person name="Sitrit Y."/>
            <person name="Stielow B."/>
            <person name="Szollosi G."/>
            <person name="Zifcakova L."/>
            <person name="Stursova M."/>
            <person name="Spatafora J.W."/>
            <person name="Tedersoo L."/>
            <person name="Vaario L.-M."/>
            <person name="Yamada A."/>
            <person name="Yan M."/>
            <person name="Wang P."/>
            <person name="Xu J."/>
            <person name="Bruns T."/>
            <person name="Baldrian P."/>
            <person name="Vilgalys R."/>
            <person name="Henrissat B."/>
            <person name="Grigoriev I.V."/>
            <person name="Hibbett D."/>
            <person name="Nagy L.G."/>
            <person name="Martin F.M."/>
        </authorList>
    </citation>
    <scope>NUCLEOTIDE SEQUENCE</scope>
    <source>
        <strain evidence="1">Prilba</strain>
    </source>
</reference>
<dbReference type="InterPro" id="IPR052980">
    <property type="entry name" value="Crinkler_effector"/>
</dbReference>
<organism evidence="1 2">
    <name type="scientific">Russula ochroleuca</name>
    <dbReference type="NCBI Taxonomy" id="152965"/>
    <lineage>
        <taxon>Eukaryota</taxon>
        <taxon>Fungi</taxon>
        <taxon>Dikarya</taxon>
        <taxon>Basidiomycota</taxon>
        <taxon>Agaricomycotina</taxon>
        <taxon>Agaricomycetes</taxon>
        <taxon>Russulales</taxon>
        <taxon>Russulaceae</taxon>
        <taxon>Russula</taxon>
    </lineage>
</organism>
<evidence type="ECO:0000313" key="1">
    <source>
        <dbReference type="EMBL" id="KAF8473741.1"/>
    </source>
</evidence>
<dbReference type="OrthoDB" id="2340858at2759"/>